<accession>A0ABD3FU02</accession>
<evidence type="ECO:0000313" key="2">
    <source>
        <dbReference type="EMBL" id="KAL3670238.1"/>
    </source>
</evidence>
<organism evidence="2 3">
    <name type="scientific">Phytophthora oleae</name>
    <dbReference type="NCBI Taxonomy" id="2107226"/>
    <lineage>
        <taxon>Eukaryota</taxon>
        <taxon>Sar</taxon>
        <taxon>Stramenopiles</taxon>
        <taxon>Oomycota</taxon>
        <taxon>Peronosporomycetes</taxon>
        <taxon>Peronosporales</taxon>
        <taxon>Peronosporaceae</taxon>
        <taxon>Phytophthora</taxon>
    </lineage>
</organism>
<sequence length="244" mass="28662">MARPRSSLSTYIDPLFEFDASQAFIDLSAPLPPFAAGEHDPWFDQPHEDHSKPSEVLARELAETMRKLQEKEQHKDSKGSTRRDWSLDKENQQPPDLRQSVAARNKQLKPERRSNFTSLKEMRANQEPFKLKKAKTEAAPTSEGQKKRRRPLMDVGNKLNSNRKRALPTTEKKEMKDLQKLLKQHNKKFKAVHTYEPPQHSVREVKQWEREMNKSFYALSAEERVQANQEITVWKQRRQAERSH</sequence>
<protein>
    <submittedName>
        <fullName evidence="2">Uncharacterized protein</fullName>
    </submittedName>
</protein>
<feature type="compositionally biased region" description="Basic and acidic residues" evidence="1">
    <location>
        <begin position="37"/>
        <end position="91"/>
    </location>
</feature>
<gene>
    <name evidence="2" type="ORF">V7S43_004551</name>
</gene>
<comment type="caution">
    <text evidence="2">The sequence shown here is derived from an EMBL/GenBank/DDBJ whole genome shotgun (WGS) entry which is preliminary data.</text>
</comment>
<proteinExistence type="predicted"/>
<feature type="region of interest" description="Disordered" evidence="1">
    <location>
        <begin position="35"/>
        <end position="174"/>
    </location>
</feature>
<evidence type="ECO:0000313" key="3">
    <source>
        <dbReference type="Proteomes" id="UP001632037"/>
    </source>
</evidence>
<feature type="compositionally biased region" description="Basic and acidic residues" evidence="1">
    <location>
        <begin position="108"/>
        <end position="124"/>
    </location>
</feature>
<keyword evidence="3" id="KW-1185">Reference proteome</keyword>
<dbReference type="Proteomes" id="UP001632037">
    <property type="component" value="Unassembled WGS sequence"/>
</dbReference>
<dbReference type="EMBL" id="JBIMZQ010000007">
    <property type="protein sequence ID" value="KAL3670238.1"/>
    <property type="molecule type" value="Genomic_DNA"/>
</dbReference>
<reference evidence="2 3" key="1">
    <citation type="submission" date="2024-09" db="EMBL/GenBank/DDBJ databases">
        <title>Genome sequencing and assembly of Phytophthora oleae, isolate VK10A, causative agent of rot of olive drupes.</title>
        <authorList>
            <person name="Conti Taguali S."/>
            <person name="Riolo M."/>
            <person name="La Spada F."/>
            <person name="Cacciola S.O."/>
            <person name="Dionisio G."/>
        </authorList>
    </citation>
    <scope>NUCLEOTIDE SEQUENCE [LARGE SCALE GENOMIC DNA]</scope>
    <source>
        <strain evidence="2 3">VK10A</strain>
    </source>
</reference>
<evidence type="ECO:0000256" key="1">
    <source>
        <dbReference type="SAM" id="MobiDB-lite"/>
    </source>
</evidence>
<name>A0ABD3FU02_9STRA</name>
<dbReference type="AlphaFoldDB" id="A0ABD3FU02"/>